<dbReference type="InterPro" id="IPR003495">
    <property type="entry name" value="CobW/HypB/UreG_nucleotide-bd"/>
</dbReference>
<organism evidence="2 3">
    <name type="scientific">Undibacterium arcticum</name>
    <dbReference type="NCBI Taxonomy" id="1762892"/>
    <lineage>
        <taxon>Bacteria</taxon>
        <taxon>Pseudomonadati</taxon>
        <taxon>Pseudomonadota</taxon>
        <taxon>Betaproteobacteria</taxon>
        <taxon>Burkholderiales</taxon>
        <taxon>Oxalobacteraceae</taxon>
        <taxon>Undibacterium</taxon>
    </lineage>
</organism>
<dbReference type="InterPro" id="IPR027417">
    <property type="entry name" value="P-loop_NTPase"/>
</dbReference>
<dbReference type="Proteomes" id="UP001595530">
    <property type="component" value="Unassembled WGS sequence"/>
</dbReference>
<name>A0ABV7F2Y6_9BURK</name>
<dbReference type="SUPFAM" id="SSF52540">
    <property type="entry name" value="P-loop containing nucleoside triphosphate hydrolases"/>
    <property type="match status" value="1"/>
</dbReference>
<evidence type="ECO:0000313" key="2">
    <source>
        <dbReference type="EMBL" id="MFC3108385.1"/>
    </source>
</evidence>
<dbReference type="EMBL" id="JBHRTP010000031">
    <property type="protein sequence ID" value="MFC3108385.1"/>
    <property type="molecule type" value="Genomic_DNA"/>
</dbReference>
<dbReference type="Pfam" id="PF02492">
    <property type="entry name" value="cobW"/>
    <property type="match status" value="1"/>
</dbReference>
<comment type="caution">
    <text evidence="2">The sequence shown here is derived from an EMBL/GenBank/DDBJ whole genome shotgun (WGS) entry which is preliminary data.</text>
</comment>
<dbReference type="Gene3D" id="3.40.50.300">
    <property type="entry name" value="P-loop containing nucleotide triphosphate hydrolases"/>
    <property type="match status" value="1"/>
</dbReference>
<reference evidence="3" key="1">
    <citation type="journal article" date="2019" name="Int. J. Syst. Evol. Microbiol.">
        <title>The Global Catalogue of Microorganisms (GCM) 10K type strain sequencing project: providing services to taxonomists for standard genome sequencing and annotation.</title>
        <authorList>
            <consortium name="The Broad Institute Genomics Platform"/>
            <consortium name="The Broad Institute Genome Sequencing Center for Infectious Disease"/>
            <person name="Wu L."/>
            <person name="Ma J."/>
        </authorList>
    </citation>
    <scope>NUCLEOTIDE SEQUENCE [LARGE SCALE GENOMIC DNA]</scope>
    <source>
        <strain evidence="3">KCTC 42986</strain>
    </source>
</reference>
<dbReference type="RefSeq" id="WP_390327672.1">
    <property type="nucleotide sequence ID" value="NZ_JBHRTP010000031.1"/>
</dbReference>
<proteinExistence type="predicted"/>
<evidence type="ECO:0000259" key="1">
    <source>
        <dbReference type="Pfam" id="PF02492"/>
    </source>
</evidence>
<accession>A0ABV7F2Y6</accession>
<evidence type="ECO:0000313" key="3">
    <source>
        <dbReference type="Proteomes" id="UP001595530"/>
    </source>
</evidence>
<sequence>MPQQIPVTIVTGLPGSGKAELLHRILSEAHGRRIALVRACVVHRISAVDQPGRTKVSPA</sequence>
<gene>
    <name evidence="2" type="ORF">ACFOFO_10495</name>
</gene>
<protein>
    <submittedName>
        <fullName evidence="2">GTP-binding protein</fullName>
    </submittedName>
</protein>
<feature type="domain" description="CobW/HypB/UreG nucleotide-binding" evidence="1">
    <location>
        <begin position="6"/>
        <end position="37"/>
    </location>
</feature>
<keyword evidence="3" id="KW-1185">Reference proteome</keyword>